<sequence>MEVIVRSFALSPRECQLLELSAAGLDTATLARRLGISRYTVQGVFKSLFGKCDVQSRGALLAMALGPLAPAVYR</sequence>
<dbReference type="PATRIC" id="fig|656366.3.peg.846"/>
<organism evidence="2 3">
    <name type="scientific">Arthrobacter alpinus</name>
    <dbReference type="NCBI Taxonomy" id="656366"/>
    <lineage>
        <taxon>Bacteria</taxon>
        <taxon>Bacillati</taxon>
        <taxon>Actinomycetota</taxon>
        <taxon>Actinomycetes</taxon>
        <taxon>Micrococcales</taxon>
        <taxon>Micrococcaceae</taxon>
        <taxon>Arthrobacter</taxon>
    </lineage>
</organism>
<evidence type="ECO:0000313" key="2">
    <source>
        <dbReference type="EMBL" id="ALE91673.1"/>
    </source>
</evidence>
<dbReference type="Proteomes" id="UP000062833">
    <property type="component" value="Chromosome"/>
</dbReference>
<reference evidence="3" key="1">
    <citation type="submission" date="2015-09" db="EMBL/GenBank/DDBJ databases">
        <title>Complete genome of Arthrobacter alpinus strain R3.8.</title>
        <authorList>
            <person name="See-Too W.S."/>
            <person name="Chan K.G."/>
        </authorList>
    </citation>
    <scope>NUCLEOTIDE SEQUENCE [LARGE SCALE GENOMIC DNA]</scope>
    <source>
        <strain evidence="3">R3.8</strain>
    </source>
</reference>
<evidence type="ECO:0000313" key="3">
    <source>
        <dbReference type="Proteomes" id="UP000062833"/>
    </source>
</evidence>
<dbReference type="Gene3D" id="1.10.10.10">
    <property type="entry name" value="Winged helix-like DNA-binding domain superfamily/Winged helix DNA-binding domain"/>
    <property type="match status" value="1"/>
</dbReference>
<dbReference type="RefSeq" id="WP_062005845.1">
    <property type="nucleotide sequence ID" value="NZ_CP012677.1"/>
</dbReference>
<accession>A0A0M4QVC6</accession>
<evidence type="ECO:0000259" key="1">
    <source>
        <dbReference type="PROSITE" id="PS50043"/>
    </source>
</evidence>
<dbReference type="SMART" id="SM00421">
    <property type="entry name" value="HTH_LUXR"/>
    <property type="match status" value="1"/>
</dbReference>
<dbReference type="SUPFAM" id="SSF46894">
    <property type="entry name" value="C-terminal effector domain of the bipartite response regulators"/>
    <property type="match status" value="1"/>
</dbReference>
<dbReference type="CDD" id="cd06170">
    <property type="entry name" value="LuxR_C_like"/>
    <property type="match status" value="1"/>
</dbReference>
<dbReference type="InterPro" id="IPR016032">
    <property type="entry name" value="Sig_transdc_resp-reg_C-effctor"/>
</dbReference>
<dbReference type="Pfam" id="PF00196">
    <property type="entry name" value="GerE"/>
    <property type="match status" value="1"/>
</dbReference>
<dbReference type="InterPro" id="IPR000792">
    <property type="entry name" value="Tscrpt_reg_LuxR_C"/>
</dbReference>
<dbReference type="InterPro" id="IPR036388">
    <property type="entry name" value="WH-like_DNA-bd_sf"/>
</dbReference>
<proteinExistence type="predicted"/>
<keyword evidence="3" id="KW-1185">Reference proteome</keyword>
<dbReference type="GO" id="GO:0006355">
    <property type="term" value="P:regulation of DNA-templated transcription"/>
    <property type="evidence" value="ECO:0007669"/>
    <property type="project" value="InterPro"/>
</dbReference>
<gene>
    <name evidence="2" type="ORF">AOC05_03875</name>
</gene>
<dbReference type="GO" id="GO:0003677">
    <property type="term" value="F:DNA binding"/>
    <property type="evidence" value="ECO:0007669"/>
    <property type="project" value="InterPro"/>
</dbReference>
<dbReference type="KEGG" id="aaq:AOC05_03875"/>
<feature type="domain" description="HTH luxR-type" evidence="1">
    <location>
        <begin position="3"/>
        <end position="68"/>
    </location>
</feature>
<protein>
    <recommendedName>
        <fullName evidence="1">HTH luxR-type domain-containing protein</fullName>
    </recommendedName>
</protein>
<dbReference type="EMBL" id="CP012677">
    <property type="protein sequence ID" value="ALE91673.1"/>
    <property type="molecule type" value="Genomic_DNA"/>
</dbReference>
<dbReference type="AlphaFoldDB" id="A0A0M4QVC6"/>
<name>A0A0M4QVC6_9MICC</name>
<dbReference type="PROSITE" id="PS50043">
    <property type="entry name" value="HTH_LUXR_2"/>
    <property type="match status" value="1"/>
</dbReference>